<dbReference type="PANTHER" id="PTHR30244:SF34">
    <property type="entry name" value="DTDP-4-AMINO-4,6-DIDEOXYGALACTOSE TRANSAMINASE"/>
    <property type="match status" value="1"/>
</dbReference>
<dbReference type="GO" id="GO:0030170">
    <property type="term" value="F:pyridoxal phosphate binding"/>
    <property type="evidence" value="ECO:0007669"/>
    <property type="project" value="TreeGrafter"/>
</dbReference>
<dbReference type="GO" id="GO:0008483">
    <property type="term" value="F:transaminase activity"/>
    <property type="evidence" value="ECO:0007669"/>
    <property type="project" value="TreeGrafter"/>
</dbReference>
<protein>
    <recommendedName>
        <fullName evidence="2">Polysaccharide biosynthesis protein</fullName>
    </recommendedName>
</protein>
<feature type="non-terminal residue" evidence="1">
    <location>
        <position position="181"/>
    </location>
</feature>
<reference evidence="1" key="1">
    <citation type="journal article" date="2014" name="Front. Microbiol.">
        <title>High frequency of phylogenetically diverse reductive dehalogenase-homologous genes in deep subseafloor sedimentary metagenomes.</title>
        <authorList>
            <person name="Kawai M."/>
            <person name="Futagami T."/>
            <person name="Toyoda A."/>
            <person name="Takaki Y."/>
            <person name="Nishi S."/>
            <person name="Hori S."/>
            <person name="Arai W."/>
            <person name="Tsubouchi T."/>
            <person name="Morono Y."/>
            <person name="Uchiyama I."/>
            <person name="Ito T."/>
            <person name="Fujiyama A."/>
            <person name="Inagaki F."/>
            <person name="Takami H."/>
        </authorList>
    </citation>
    <scope>NUCLEOTIDE SEQUENCE</scope>
    <source>
        <strain evidence="1">Expedition CK06-06</strain>
    </source>
</reference>
<dbReference type="SUPFAM" id="SSF53383">
    <property type="entry name" value="PLP-dependent transferases"/>
    <property type="match status" value="1"/>
</dbReference>
<name>X0Y0U2_9ZZZZ</name>
<dbReference type="AlphaFoldDB" id="X0Y0U2"/>
<organism evidence="1">
    <name type="scientific">marine sediment metagenome</name>
    <dbReference type="NCBI Taxonomy" id="412755"/>
    <lineage>
        <taxon>unclassified sequences</taxon>
        <taxon>metagenomes</taxon>
        <taxon>ecological metagenomes</taxon>
    </lineage>
</organism>
<dbReference type="PANTHER" id="PTHR30244">
    <property type="entry name" value="TRANSAMINASE"/>
    <property type="match status" value="1"/>
</dbReference>
<dbReference type="InterPro" id="IPR015424">
    <property type="entry name" value="PyrdxlP-dep_Trfase"/>
</dbReference>
<dbReference type="GO" id="GO:0000271">
    <property type="term" value="P:polysaccharide biosynthetic process"/>
    <property type="evidence" value="ECO:0007669"/>
    <property type="project" value="TreeGrafter"/>
</dbReference>
<dbReference type="InterPro" id="IPR015421">
    <property type="entry name" value="PyrdxlP-dep_Trfase_major"/>
</dbReference>
<evidence type="ECO:0008006" key="2">
    <source>
        <dbReference type="Google" id="ProtNLM"/>
    </source>
</evidence>
<dbReference type="Gene3D" id="3.40.640.10">
    <property type="entry name" value="Type I PLP-dependent aspartate aminotransferase-like (Major domain)"/>
    <property type="match status" value="1"/>
</dbReference>
<dbReference type="EMBL" id="BARS01051854">
    <property type="protein sequence ID" value="GAG49325.1"/>
    <property type="molecule type" value="Genomic_DNA"/>
</dbReference>
<accession>X0Y0U2</accession>
<comment type="caution">
    <text evidence="1">The sequence shown here is derived from an EMBL/GenBank/DDBJ whole genome shotgun (WGS) entry which is preliminary data.</text>
</comment>
<dbReference type="InterPro" id="IPR000653">
    <property type="entry name" value="DegT/StrS_aminotransferase"/>
</dbReference>
<dbReference type="Pfam" id="PF01041">
    <property type="entry name" value="DegT_DnrJ_EryC1"/>
    <property type="match status" value="1"/>
</dbReference>
<evidence type="ECO:0000313" key="1">
    <source>
        <dbReference type="EMBL" id="GAG49325.1"/>
    </source>
</evidence>
<proteinExistence type="predicted"/>
<gene>
    <name evidence="1" type="ORF">S01H1_77176</name>
</gene>
<sequence>MDREISLSGPDITDVEIEAVAAVLRTPRLSLGPKLAEFERAMCARLGIRHAVGCNSGTSALHLGWRALGLGAGDEVITTPFSFIASANSILFDGARPVFVDIAPDTWQIDARRIEAAITPRTRAILPVDVFGSIPDMDAILEIARRHELRVLEDSCEALGAKYKGRPAGTLGEVGAFGFYP</sequence>